<evidence type="ECO:0000313" key="1">
    <source>
        <dbReference type="EMBL" id="MBK7675542.1"/>
    </source>
</evidence>
<dbReference type="EMBL" id="JADJMH010000014">
    <property type="protein sequence ID" value="MBK7675867.1"/>
    <property type="molecule type" value="Genomic_DNA"/>
</dbReference>
<proteinExistence type="predicted"/>
<accession>A0A935Q055</accession>
<gene>
    <name evidence="1" type="ORF">IPJ27_12750</name>
    <name evidence="2" type="ORF">IPJ27_14540</name>
</gene>
<dbReference type="EMBL" id="JADJMH010000012">
    <property type="protein sequence ID" value="MBK7675542.1"/>
    <property type="molecule type" value="Genomic_DNA"/>
</dbReference>
<evidence type="ECO:0000313" key="3">
    <source>
        <dbReference type="Proteomes" id="UP000697998"/>
    </source>
</evidence>
<evidence type="ECO:0000313" key="2">
    <source>
        <dbReference type="EMBL" id="MBK7675867.1"/>
    </source>
</evidence>
<protein>
    <submittedName>
        <fullName evidence="2">Uncharacterized protein</fullName>
    </submittedName>
</protein>
<comment type="caution">
    <text evidence="2">The sequence shown here is derived from an EMBL/GenBank/DDBJ whole genome shotgun (WGS) entry which is preliminary data.</text>
</comment>
<name>A0A935Q055_9PROT</name>
<organism evidence="2 3">
    <name type="scientific">Candidatus Accumulibacter proximus</name>
    <dbReference type="NCBI Taxonomy" id="2954385"/>
    <lineage>
        <taxon>Bacteria</taxon>
        <taxon>Pseudomonadati</taxon>
        <taxon>Pseudomonadota</taxon>
        <taxon>Betaproteobacteria</taxon>
        <taxon>Candidatus Accumulibacter</taxon>
    </lineage>
</organism>
<sequence>MRILSSPCRATQLSLFQSRPATPQWEQLPWEVRQQTIRLLARMLSEQSERELASRSTQEAGDE</sequence>
<dbReference type="AlphaFoldDB" id="A0A935Q055"/>
<dbReference type="Proteomes" id="UP000697998">
    <property type="component" value="Unassembled WGS sequence"/>
</dbReference>
<reference evidence="2 3" key="1">
    <citation type="submission" date="2020-10" db="EMBL/GenBank/DDBJ databases">
        <title>Connecting structure to function with the recovery of over 1000 high-quality activated sludge metagenome-assembled genomes encoding full-length rRNA genes using long-read sequencing.</title>
        <authorList>
            <person name="Singleton C.M."/>
            <person name="Petriglieri F."/>
            <person name="Kristensen J.M."/>
            <person name="Kirkegaard R.H."/>
            <person name="Michaelsen T.Y."/>
            <person name="Andersen M.H."/>
            <person name="Karst S.M."/>
            <person name="Dueholm M.S."/>
            <person name="Nielsen P.H."/>
            <person name="Albertsen M."/>
        </authorList>
    </citation>
    <scope>NUCLEOTIDE SEQUENCE [LARGE SCALE GENOMIC DNA]</scope>
    <source>
        <strain evidence="2">EsbW_18-Q3-R4-48_BATAC.285</strain>
    </source>
</reference>